<feature type="signal peptide" evidence="1">
    <location>
        <begin position="1"/>
        <end position="19"/>
    </location>
</feature>
<name>A0A6N2VUE4_PHOVU</name>
<evidence type="ECO:0000313" key="2">
    <source>
        <dbReference type="EMBL" id="VYT33317.1"/>
    </source>
</evidence>
<sequence length="50" mass="5665">MRKTLFSLALAMAVLSSCSSDDIVNNPMNEENHSFPASRSLHEKYSFLFQ</sequence>
<organism evidence="2">
    <name type="scientific">Phocaeicola vulgatus</name>
    <name type="common">Bacteroides vulgatus</name>
    <dbReference type="NCBI Taxonomy" id="821"/>
    <lineage>
        <taxon>Bacteria</taxon>
        <taxon>Pseudomonadati</taxon>
        <taxon>Bacteroidota</taxon>
        <taxon>Bacteroidia</taxon>
        <taxon>Bacteroidales</taxon>
        <taxon>Bacteroidaceae</taxon>
        <taxon>Phocaeicola</taxon>
    </lineage>
</organism>
<proteinExistence type="predicted"/>
<feature type="chain" id="PRO_5027038160" description="Lipoprotein" evidence="1">
    <location>
        <begin position="20"/>
        <end position="50"/>
    </location>
</feature>
<protein>
    <recommendedName>
        <fullName evidence="3">Lipoprotein</fullName>
    </recommendedName>
</protein>
<evidence type="ECO:0000256" key="1">
    <source>
        <dbReference type="SAM" id="SignalP"/>
    </source>
</evidence>
<keyword evidence="1" id="KW-0732">Signal</keyword>
<evidence type="ECO:0008006" key="3">
    <source>
        <dbReference type="Google" id="ProtNLM"/>
    </source>
</evidence>
<dbReference type="PROSITE" id="PS51257">
    <property type="entry name" value="PROKAR_LIPOPROTEIN"/>
    <property type="match status" value="1"/>
</dbReference>
<accession>A0A6N2VUE4</accession>
<gene>
    <name evidence="2" type="ORF">BVLFYP11_03009</name>
</gene>
<reference evidence="2" key="1">
    <citation type="submission" date="2019-11" db="EMBL/GenBank/DDBJ databases">
        <authorList>
            <person name="Feng L."/>
        </authorList>
    </citation>
    <scope>NUCLEOTIDE SEQUENCE</scope>
    <source>
        <strain evidence="2">BvulgatusLFYP11</strain>
    </source>
</reference>
<dbReference type="AlphaFoldDB" id="A0A6N2VUE4"/>
<dbReference type="EMBL" id="CACRTA010000033">
    <property type="protein sequence ID" value="VYT33317.1"/>
    <property type="molecule type" value="Genomic_DNA"/>
</dbReference>